<accession>A0A8S5N1Q7</accession>
<organism evidence="1">
    <name type="scientific">Siphoviridae sp. ctXQq5</name>
    <dbReference type="NCBI Taxonomy" id="2826368"/>
    <lineage>
        <taxon>Viruses</taxon>
        <taxon>Duplodnaviria</taxon>
        <taxon>Heunggongvirae</taxon>
        <taxon>Uroviricota</taxon>
        <taxon>Caudoviricetes</taxon>
    </lineage>
</organism>
<proteinExistence type="predicted"/>
<dbReference type="EMBL" id="BK015037">
    <property type="protein sequence ID" value="DAD88202.1"/>
    <property type="molecule type" value="Genomic_DNA"/>
</dbReference>
<name>A0A8S5N1Q7_9CAUD</name>
<protein>
    <submittedName>
        <fullName evidence="1">Uncharacterized protein</fullName>
    </submittedName>
</protein>
<evidence type="ECO:0000313" key="1">
    <source>
        <dbReference type="EMBL" id="DAD88202.1"/>
    </source>
</evidence>
<sequence length="138" mass="14951">MSVNDKRSQICGISFLPLSDAEVINVPGSDKLQVHGTWITVGFSSGEWTEIQEQVGKPIEQELKATVTDTSSIMESQLRTLFSVDGLVLISLTNGDKKVIGTGDFPVQMSMERSGDPGKLTLSFKRSSPEAAKNLTSF</sequence>
<reference evidence="1" key="1">
    <citation type="journal article" date="2021" name="Proc. Natl. Acad. Sci. U.S.A.">
        <title>A Catalog of Tens of Thousands of Viruses from Human Metagenomes Reveals Hidden Associations with Chronic Diseases.</title>
        <authorList>
            <person name="Tisza M.J."/>
            <person name="Buck C.B."/>
        </authorList>
    </citation>
    <scope>NUCLEOTIDE SEQUENCE</scope>
    <source>
        <strain evidence="1">CtXQq5</strain>
    </source>
</reference>